<dbReference type="PROSITE" id="PS50887">
    <property type="entry name" value="GGDEF"/>
    <property type="match status" value="1"/>
</dbReference>
<dbReference type="PANTHER" id="PTHR46663:SF2">
    <property type="entry name" value="GGDEF DOMAIN-CONTAINING PROTEIN"/>
    <property type="match status" value="1"/>
</dbReference>
<gene>
    <name evidence="4" type="ORF">EH243_00335</name>
</gene>
<feature type="transmembrane region" description="Helical" evidence="2">
    <location>
        <begin position="99"/>
        <end position="122"/>
    </location>
</feature>
<dbReference type="InterPro" id="IPR000160">
    <property type="entry name" value="GGDEF_dom"/>
</dbReference>
<keyword evidence="2" id="KW-0472">Membrane</keyword>
<dbReference type="GO" id="GO:0003824">
    <property type="term" value="F:catalytic activity"/>
    <property type="evidence" value="ECO:0007669"/>
    <property type="project" value="UniProtKB-ARBA"/>
</dbReference>
<feature type="transmembrane region" description="Helical" evidence="2">
    <location>
        <begin position="71"/>
        <end position="93"/>
    </location>
</feature>
<evidence type="ECO:0000313" key="5">
    <source>
        <dbReference type="Proteomes" id="UP000283087"/>
    </source>
</evidence>
<dbReference type="SMART" id="SM00267">
    <property type="entry name" value="GGDEF"/>
    <property type="match status" value="1"/>
</dbReference>
<dbReference type="PANTHER" id="PTHR46663">
    <property type="entry name" value="DIGUANYLATE CYCLASE DGCT-RELATED"/>
    <property type="match status" value="1"/>
</dbReference>
<feature type="domain" description="GGDEF" evidence="3">
    <location>
        <begin position="529"/>
        <end position="661"/>
    </location>
</feature>
<keyword evidence="2" id="KW-0812">Transmembrane</keyword>
<evidence type="ECO:0000259" key="3">
    <source>
        <dbReference type="PROSITE" id="PS50887"/>
    </source>
</evidence>
<dbReference type="SUPFAM" id="SSF103190">
    <property type="entry name" value="Sensory domain-like"/>
    <property type="match status" value="2"/>
</dbReference>
<keyword evidence="2" id="KW-1133">Transmembrane helix</keyword>
<dbReference type="NCBIfam" id="TIGR00254">
    <property type="entry name" value="GGDEF"/>
    <property type="match status" value="1"/>
</dbReference>
<dbReference type="CDD" id="cd01949">
    <property type="entry name" value="GGDEF"/>
    <property type="match status" value="1"/>
</dbReference>
<feature type="transmembrane region" description="Helical" evidence="2">
    <location>
        <begin position="5"/>
        <end position="25"/>
    </location>
</feature>
<comment type="cofactor">
    <cofactor evidence="1">
        <name>Mg(2+)</name>
        <dbReference type="ChEBI" id="CHEBI:18420"/>
    </cofactor>
</comment>
<dbReference type="Pfam" id="PF00990">
    <property type="entry name" value="GGDEF"/>
    <property type="match status" value="1"/>
</dbReference>
<dbReference type="RefSeq" id="WP_126156646.1">
    <property type="nucleotide sequence ID" value="NZ_RQXW01000001.1"/>
</dbReference>
<reference evidence="4 5" key="1">
    <citation type="submission" date="2018-11" db="EMBL/GenBank/DDBJ databases">
        <title>The draft genome sequence of Amphritea opalescens ANRC-JH13T.</title>
        <authorList>
            <person name="Fang Z."/>
            <person name="Zhang Y."/>
            <person name="Han X."/>
        </authorList>
    </citation>
    <scope>NUCLEOTIDE SEQUENCE [LARGE SCALE GENOMIC DNA]</scope>
    <source>
        <strain evidence="4 5">ANRC-JH13</strain>
    </source>
</reference>
<dbReference type="EMBL" id="RQXW01000001">
    <property type="protein sequence ID" value="RTE67436.1"/>
    <property type="molecule type" value="Genomic_DNA"/>
</dbReference>
<proteinExistence type="predicted"/>
<dbReference type="Pfam" id="PF21623">
    <property type="entry name" value="HK_sensor_dom_bact"/>
    <property type="match status" value="1"/>
</dbReference>
<protein>
    <submittedName>
        <fullName evidence="4">GGDEF domain-containing protein</fullName>
    </submittedName>
</protein>
<dbReference type="InterPro" id="IPR052163">
    <property type="entry name" value="DGC-Regulatory_Protein"/>
</dbReference>
<dbReference type="Gene3D" id="3.30.70.270">
    <property type="match status" value="1"/>
</dbReference>
<dbReference type="InterPro" id="IPR043128">
    <property type="entry name" value="Rev_trsase/Diguanyl_cyclase"/>
</dbReference>
<dbReference type="Gene3D" id="3.30.450.20">
    <property type="entry name" value="PAS domain"/>
    <property type="match status" value="2"/>
</dbReference>
<evidence type="ECO:0000313" key="4">
    <source>
        <dbReference type="EMBL" id="RTE67436.1"/>
    </source>
</evidence>
<dbReference type="InterPro" id="IPR029151">
    <property type="entry name" value="Sensor-like_sf"/>
</dbReference>
<comment type="caution">
    <text evidence="4">The sequence shown here is derived from an EMBL/GenBank/DDBJ whole genome shotgun (WGS) entry which is preliminary data.</text>
</comment>
<evidence type="ECO:0000256" key="2">
    <source>
        <dbReference type="SAM" id="Phobius"/>
    </source>
</evidence>
<keyword evidence="5" id="KW-1185">Reference proteome</keyword>
<dbReference type="OrthoDB" id="9812260at2"/>
<dbReference type="SUPFAM" id="SSF55073">
    <property type="entry name" value="Nucleotide cyclase"/>
    <property type="match status" value="1"/>
</dbReference>
<dbReference type="InterPro" id="IPR048760">
    <property type="entry name" value="VP0354-like_sensor_dom"/>
</dbReference>
<feature type="transmembrane region" description="Helical" evidence="2">
    <location>
        <begin position="143"/>
        <end position="166"/>
    </location>
</feature>
<feature type="transmembrane region" description="Helical" evidence="2">
    <location>
        <begin position="463"/>
        <end position="484"/>
    </location>
</feature>
<organism evidence="4 5">
    <name type="scientific">Amphritea opalescens</name>
    <dbReference type="NCBI Taxonomy" id="2490544"/>
    <lineage>
        <taxon>Bacteria</taxon>
        <taxon>Pseudomonadati</taxon>
        <taxon>Pseudomonadota</taxon>
        <taxon>Gammaproteobacteria</taxon>
        <taxon>Oceanospirillales</taxon>
        <taxon>Oceanospirillaceae</taxon>
        <taxon>Amphritea</taxon>
    </lineage>
</organism>
<dbReference type="FunFam" id="3.30.70.270:FF:000001">
    <property type="entry name" value="Diguanylate cyclase domain protein"/>
    <property type="match status" value="1"/>
</dbReference>
<evidence type="ECO:0000256" key="1">
    <source>
        <dbReference type="ARBA" id="ARBA00001946"/>
    </source>
</evidence>
<feature type="transmembrane region" description="Helical" evidence="2">
    <location>
        <begin position="31"/>
        <end position="51"/>
    </location>
</feature>
<dbReference type="InterPro" id="IPR029787">
    <property type="entry name" value="Nucleotide_cyclase"/>
</dbReference>
<dbReference type="Proteomes" id="UP000283087">
    <property type="component" value="Unassembled WGS sequence"/>
</dbReference>
<sequence length="667" mass="75787">MLARLLLFIILITADMLTIYGMQALDIAISFFWLETFLNATIMALATILAVRVLIHFQQLKPSVGLNAESLLLRSGLIAFAVETVLSLSLPLLKLSSAGFPTGITCGLLFALLTTVLIHYLLLQTSEITEVNHRSLIEKVLALRGVLLLAYLFSLSLFLLLLLNIYQQQHLTNIKQSITQEQQQLTLIRNGLNDHIDKAALDTRMLALQDNLQHLLIGDDPDAATRLAHDYLSLATIKPSYEQIRFIDEKGIERIRVDQGRLGPVVTQPNRMQDKHQRYYFTDAFKLSPGQVYISRMDLNIENGRIELPFKPIVRLATPVFDQQGEKRGIVIINLNSSALFSQLKHEAKNITGELMLLNDEGYWLFGRERDAAWAFMFPRYKDRTIDKYYPGIWPTIKTDQQGYITSPAGYFIFETISISHNDILDTVQTRSPSEPHRHEWKLISLASDADFSAAYRNMLPPLIMFFILTSIITGVGTLLYFRIQRKHLTAQQKIEQLAHFDQLTGLYNRNLFIELLELQLAQSRRKKEPLAVIYMDLDHFKPINDQYGHQAGDFVLKEAATRMREVLRDTDSIARLGGDEFAAILPSHGTRRQLSIIAQRVIASMQQPINYNGQVINISLSIGIAIHFKGQPLEALLHEADLAMYEAKRSKDVHFKYADELSTASV</sequence>
<name>A0A430KVE4_9GAMM</name>
<accession>A0A430KVE4</accession>
<dbReference type="AlphaFoldDB" id="A0A430KVE4"/>